<comment type="caution">
    <text evidence="2">The sequence shown here is derived from an EMBL/GenBank/DDBJ whole genome shotgun (WGS) entry which is preliminary data.</text>
</comment>
<protein>
    <submittedName>
        <fullName evidence="2">Jg20712 protein</fullName>
    </submittedName>
</protein>
<organism evidence="2 3">
    <name type="scientific">Pararge aegeria aegeria</name>
    <dbReference type="NCBI Taxonomy" id="348720"/>
    <lineage>
        <taxon>Eukaryota</taxon>
        <taxon>Metazoa</taxon>
        <taxon>Ecdysozoa</taxon>
        <taxon>Arthropoda</taxon>
        <taxon>Hexapoda</taxon>
        <taxon>Insecta</taxon>
        <taxon>Pterygota</taxon>
        <taxon>Neoptera</taxon>
        <taxon>Endopterygota</taxon>
        <taxon>Lepidoptera</taxon>
        <taxon>Glossata</taxon>
        <taxon>Ditrysia</taxon>
        <taxon>Papilionoidea</taxon>
        <taxon>Nymphalidae</taxon>
        <taxon>Satyrinae</taxon>
        <taxon>Satyrini</taxon>
        <taxon>Parargina</taxon>
        <taxon>Pararge</taxon>
    </lineage>
</organism>
<keyword evidence="1" id="KW-1133">Transmembrane helix</keyword>
<evidence type="ECO:0000256" key="1">
    <source>
        <dbReference type="SAM" id="Phobius"/>
    </source>
</evidence>
<feature type="transmembrane region" description="Helical" evidence="1">
    <location>
        <begin position="35"/>
        <end position="55"/>
    </location>
</feature>
<dbReference type="AlphaFoldDB" id="A0A8S4SG46"/>
<dbReference type="EMBL" id="CAKXAJ010026263">
    <property type="protein sequence ID" value="CAH2264833.1"/>
    <property type="molecule type" value="Genomic_DNA"/>
</dbReference>
<proteinExistence type="predicted"/>
<dbReference type="OrthoDB" id="7457108at2759"/>
<sequence length="86" mass="9209">MDGGALAPPRICRSNLIAAFVAGSSDSEVKQLYRFQGVALPTGVILNHFAFSLLIERAKKLNSARSPINPFVDTREPAPESIAARA</sequence>
<keyword evidence="3" id="KW-1185">Reference proteome</keyword>
<reference evidence="2" key="1">
    <citation type="submission" date="2022-03" db="EMBL/GenBank/DDBJ databases">
        <authorList>
            <person name="Lindestad O."/>
        </authorList>
    </citation>
    <scope>NUCLEOTIDE SEQUENCE</scope>
</reference>
<accession>A0A8S4SG46</accession>
<gene>
    <name evidence="2" type="primary">jg20712</name>
    <name evidence="2" type="ORF">PAEG_LOCUS24688</name>
</gene>
<evidence type="ECO:0000313" key="2">
    <source>
        <dbReference type="EMBL" id="CAH2264833.1"/>
    </source>
</evidence>
<keyword evidence="1" id="KW-0472">Membrane</keyword>
<dbReference type="Proteomes" id="UP000838756">
    <property type="component" value="Unassembled WGS sequence"/>
</dbReference>
<evidence type="ECO:0000313" key="3">
    <source>
        <dbReference type="Proteomes" id="UP000838756"/>
    </source>
</evidence>
<keyword evidence="1" id="KW-0812">Transmembrane</keyword>
<name>A0A8S4SG46_9NEOP</name>